<dbReference type="OrthoDB" id="1448441at2"/>
<gene>
    <name evidence="2" type="ORF">SAMN04487906_0411</name>
</gene>
<dbReference type="RefSeq" id="WP_074976554.1">
    <property type="nucleotide sequence ID" value="NZ_FPAG01000001.1"/>
</dbReference>
<accession>A0A1I6PPL9</accession>
<keyword evidence="1" id="KW-1133">Transmembrane helix</keyword>
<feature type="transmembrane region" description="Helical" evidence="1">
    <location>
        <begin position="71"/>
        <end position="92"/>
    </location>
</feature>
<dbReference type="AlphaFoldDB" id="A0A1I6PPL9"/>
<evidence type="ECO:0000313" key="2">
    <source>
        <dbReference type="EMBL" id="SFS42173.1"/>
    </source>
</evidence>
<dbReference type="Proteomes" id="UP000183209">
    <property type="component" value="Unassembled WGS sequence"/>
</dbReference>
<organism evidence="2 3">
    <name type="scientific">Zhouia amylolytica</name>
    <dbReference type="NCBI Taxonomy" id="376730"/>
    <lineage>
        <taxon>Bacteria</taxon>
        <taxon>Pseudomonadati</taxon>
        <taxon>Bacteroidota</taxon>
        <taxon>Flavobacteriia</taxon>
        <taxon>Flavobacteriales</taxon>
        <taxon>Flavobacteriaceae</taxon>
        <taxon>Zhouia</taxon>
    </lineage>
</organism>
<dbReference type="EMBL" id="FPAG01000001">
    <property type="protein sequence ID" value="SFS42173.1"/>
    <property type="molecule type" value="Genomic_DNA"/>
</dbReference>
<keyword evidence="1" id="KW-0472">Membrane</keyword>
<feature type="transmembrane region" description="Helical" evidence="1">
    <location>
        <begin position="104"/>
        <end position="125"/>
    </location>
</feature>
<evidence type="ECO:0000256" key="1">
    <source>
        <dbReference type="SAM" id="Phobius"/>
    </source>
</evidence>
<sequence>MKQKLLNFLKILIPFALVLFVLHHFAIGALSDQYTFYYSTWSIYLFHFTITFFIYLAVLAVSNNLPDKTGFAFLACSGLKMFAAVVFLIPVIQGKAPEPIADVAAFFIPYFLFLFFETVFAVKLLK</sequence>
<proteinExistence type="predicted"/>
<dbReference type="Pfam" id="PF19665">
    <property type="entry name" value="DUF6168"/>
    <property type="match status" value="1"/>
</dbReference>
<evidence type="ECO:0000313" key="3">
    <source>
        <dbReference type="Proteomes" id="UP000183209"/>
    </source>
</evidence>
<reference evidence="2 3" key="1">
    <citation type="submission" date="2016-10" db="EMBL/GenBank/DDBJ databases">
        <authorList>
            <person name="de Groot N.N."/>
        </authorList>
    </citation>
    <scope>NUCLEOTIDE SEQUENCE [LARGE SCALE GENOMIC DNA]</scope>
    <source>
        <strain evidence="2 3">CGMCC 1.6114</strain>
    </source>
</reference>
<name>A0A1I6PPL9_9FLAO</name>
<keyword evidence="1" id="KW-0812">Transmembrane</keyword>
<evidence type="ECO:0008006" key="4">
    <source>
        <dbReference type="Google" id="ProtNLM"/>
    </source>
</evidence>
<protein>
    <recommendedName>
        <fullName evidence="4">ATP synthase protein I</fullName>
    </recommendedName>
</protein>
<dbReference type="InterPro" id="IPR046166">
    <property type="entry name" value="DUF6168"/>
</dbReference>
<feature type="transmembrane region" description="Helical" evidence="1">
    <location>
        <begin position="41"/>
        <end position="59"/>
    </location>
</feature>